<proteinExistence type="predicted"/>
<name>A0ABP9Y2U9_9FUNG</name>
<protein>
    <submittedName>
        <fullName evidence="1">Uncharacterized protein</fullName>
    </submittedName>
</protein>
<keyword evidence="2" id="KW-1185">Reference proteome</keyword>
<dbReference type="Proteomes" id="UP001476247">
    <property type="component" value="Unassembled WGS sequence"/>
</dbReference>
<sequence>MDILHEKIQNGTRSEIRRQVQFDYNVTEANSLIRFNDRSICSILKSEGGKVFDRYENLDNPNNALYTYCLSGILDLASESQRELYTNDQWSFIKKSLKSPKSKHFLHLTKAMKTC</sequence>
<gene>
    <name evidence="1" type="ORF">HPULCUR_006777</name>
</gene>
<accession>A0ABP9Y2U9</accession>
<comment type="caution">
    <text evidence="1">The sequence shown here is derived from an EMBL/GenBank/DDBJ whole genome shotgun (WGS) entry which is preliminary data.</text>
</comment>
<dbReference type="EMBL" id="BAABUJ010000018">
    <property type="protein sequence ID" value="GAA5801331.1"/>
    <property type="molecule type" value="Genomic_DNA"/>
</dbReference>
<evidence type="ECO:0000313" key="2">
    <source>
        <dbReference type="Proteomes" id="UP001476247"/>
    </source>
</evidence>
<organism evidence="1 2">
    <name type="scientific">Helicostylum pulchrum</name>
    <dbReference type="NCBI Taxonomy" id="562976"/>
    <lineage>
        <taxon>Eukaryota</taxon>
        <taxon>Fungi</taxon>
        <taxon>Fungi incertae sedis</taxon>
        <taxon>Mucoromycota</taxon>
        <taxon>Mucoromycotina</taxon>
        <taxon>Mucoromycetes</taxon>
        <taxon>Mucorales</taxon>
        <taxon>Mucorineae</taxon>
        <taxon>Mucoraceae</taxon>
        <taxon>Helicostylum</taxon>
    </lineage>
</organism>
<evidence type="ECO:0000313" key="1">
    <source>
        <dbReference type="EMBL" id="GAA5801331.1"/>
    </source>
</evidence>
<reference evidence="1 2" key="1">
    <citation type="submission" date="2024-04" db="EMBL/GenBank/DDBJ databases">
        <title>genome sequences of Mucor flavus KT1a and Helicostylum pulchrum KT1b strains isolation_sourced from the surface of a dry-aged beef.</title>
        <authorList>
            <person name="Toyotome T."/>
            <person name="Hosono M."/>
            <person name="Torimaru M."/>
            <person name="Fukuda K."/>
            <person name="Mikami N."/>
        </authorList>
    </citation>
    <scope>NUCLEOTIDE SEQUENCE [LARGE SCALE GENOMIC DNA]</scope>
    <source>
        <strain evidence="1 2">KT1b</strain>
    </source>
</reference>